<reference evidence="1 2" key="1">
    <citation type="journal article" date="2018" name="Cell">
        <title>The Chara Genome: Secondary Complexity and Implications for Plant Terrestrialization.</title>
        <authorList>
            <person name="Nishiyama T."/>
            <person name="Sakayama H."/>
            <person name="Vries J.D."/>
            <person name="Buschmann H."/>
            <person name="Saint-Marcoux D."/>
            <person name="Ullrich K.K."/>
            <person name="Haas F.B."/>
            <person name="Vanderstraeten L."/>
            <person name="Becker D."/>
            <person name="Lang D."/>
            <person name="Vosolsobe S."/>
            <person name="Rombauts S."/>
            <person name="Wilhelmsson P.K.I."/>
            <person name="Janitza P."/>
            <person name="Kern R."/>
            <person name="Heyl A."/>
            <person name="Rumpler F."/>
            <person name="Villalobos L.I.A.C."/>
            <person name="Clay J.M."/>
            <person name="Skokan R."/>
            <person name="Toyoda A."/>
            <person name="Suzuki Y."/>
            <person name="Kagoshima H."/>
            <person name="Schijlen E."/>
            <person name="Tajeshwar N."/>
            <person name="Catarino B."/>
            <person name="Hetherington A.J."/>
            <person name="Saltykova A."/>
            <person name="Bonnot C."/>
            <person name="Breuninger H."/>
            <person name="Symeonidi A."/>
            <person name="Radhakrishnan G.V."/>
            <person name="Van Nieuwerburgh F."/>
            <person name="Deforce D."/>
            <person name="Chang C."/>
            <person name="Karol K.G."/>
            <person name="Hedrich R."/>
            <person name="Ulvskov P."/>
            <person name="Glockner G."/>
            <person name="Delwiche C.F."/>
            <person name="Petrasek J."/>
            <person name="Van de Peer Y."/>
            <person name="Friml J."/>
            <person name="Beilby M."/>
            <person name="Dolan L."/>
            <person name="Kohara Y."/>
            <person name="Sugano S."/>
            <person name="Fujiyama A."/>
            <person name="Delaux P.-M."/>
            <person name="Quint M."/>
            <person name="TheiBen G."/>
            <person name="Hagemann M."/>
            <person name="Harholt J."/>
            <person name="Dunand C."/>
            <person name="Zachgo S."/>
            <person name="Langdale J."/>
            <person name="Maumus F."/>
            <person name="Straeten D.V.D."/>
            <person name="Gould S.B."/>
            <person name="Rensing S.A."/>
        </authorList>
    </citation>
    <scope>NUCLEOTIDE SEQUENCE [LARGE SCALE GENOMIC DNA]</scope>
    <source>
        <strain evidence="1 2">S276</strain>
    </source>
</reference>
<evidence type="ECO:0000313" key="2">
    <source>
        <dbReference type="Proteomes" id="UP000265515"/>
    </source>
</evidence>
<sequence>MSDVVAVVRERIDGKEVVVQETKLERGSERDREMDWAPGVQTNDTRVYYALVNGLMAMRIVAWLGYDGEYNLVEVVLRVRKLSNVVPDTWQTPNPDIVGDMVRYLISAIAEEHLAAMDANASYSAEFEPPLRGRGYLHGAIRIWCPKDDLRAARNRW</sequence>
<dbReference type="Proteomes" id="UP000265515">
    <property type="component" value="Unassembled WGS sequence"/>
</dbReference>
<proteinExistence type="predicted"/>
<dbReference type="EMBL" id="BFEA01000442">
    <property type="protein sequence ID" value="GBG83518.1"/>
    <property type="molecule type" value="Genomic_DNA"/>
</dbReference>
<gene>
    <name evidence="1" type="ORF">CBR_g37233</name>
</gene>
<evidence type="ECO:0000313" key="1">
    <source>
        <dbReference type="EMBL" id="GBG83518.1"/>
    </source>
</evidence>
<organism evidence="1 2">
    <name type="scientific">Chara braunii</name>
    <name type="common">Braun's stonewort</name>
    <dbReference type="NCBI Taxonomy" id="69332"/>
    <lineage>
        <taxon>Eukaryota</taxon>
        <taxon>Viridiplantae</taxon>
        <taxon>Streptophyta</taxon>
        <taxon>Charophyceae</taxon>
        <taxon>Charales</taxon>
        <taxon>Characeae</taxon>
        <taxon>Chara</taxon>
    </lineage>
</organism>
<keyword evidence="2" id="KW-1185">Reference proteome</keyword>
<comment type="caution">
    <text evidence="1">The sequence shown here is derived from an EMBL/GenBank/DDBJ whole genome shotgun (WGS) entry which is preliminary data.</text>
</comment>
<dbReference type="AlphaFoldDB" id="A0A388LMG4"/>
<dbReference type="Gramene" id="GBG83518">
    <property type="protein sequence ID" value="GBG83518"/>
    <property type="gene ID" value="CBR_g37233"/>
</dbReference>
<protein>
    <submittedName>
        <fullName evidence="1">Uncharacterized protein</fullName>
    </submittedName>
</protein>
<name>A0A388LMG4_CHABU</name>
<accession>A0A388LMG4</accession>